<dbReference type="PROSITE" id="PS51257">
    <property type="entry name" value="PROKAR_LIPOPROTEIN"/>
    <property type="match status" value="1"/>
</dbReference>
<keyword evidence="1" id="KW-0472">Membrane</keyword>
<dbReference type="EMBL" id="PGXC01000036">
    <property type="protein sequence ID" value="PKK88738.1"/>
    <property type="molecule type" value="Genomic_DNA"/>
</dbReference>
<proteinExistence type="predicted"/>
<evidence type="ECO:0008006" key="4">
    <source>
        <dbReference type="Google" id="ProtNLM"/>
    </source>
</evidence>
<dbReference type="AlphaFoldDB" id="A0A2N1PK63"/>
<evidence type="ECO:0000313" key="3">
    <source>
        <dbReference type="Proteomes" id="UP000233256"/>
    </source>
</evidence>
<sequence>MRIKVKDVTSRFSVYLFLVIAAISLFSGCMKHQEQNLVDSLPPVSGVFFSDDKVMKLVIPNNSWPVMIAPELREVTAPVAFTTPTVKPVGKTYQIGPVTVTPTGTLSVTLTYTPTDILNAAVNESILRVYRYLNNTWVPIETNIDQINNVITFTTTNVGIFRIGGDTNLSTLAVTLNAPASDPNIGLNTRLSWFVADAAAAAASHTFKAGVFTADTDSALLPAVMTANLSSGNWTIASASTSPGFTVGTTYYWGVRYIAADGTNGPWVRRSFVYTPGPVVVNSFVPVCNLTSTGMTVFWRTEAASAVNRVYYAFDGAVPSSTGLMKNEDAALSSGTMHIVNLSWVGENHSTVAFFIHCENSAVPAVSTDLDNNGANYIIQVGQDATPPPAPEIIVAGLGSAANGDFALFRLRKADGSKTFFYLSQIAGGAVNVNHLGTRWNLGSSSPLITETLDTLKITDVSVHSATGATSYSGDTVINNVAGVFTAANNIDTVIP</sequence>
<keyword evidence="1" id="KW-1133">Transmembrane helix</keyword>
<reference evidence="2 3" key="1">
    <citation type="journal article" date="2017" name="ISME J.">
        <title>Potential for microbial H2 and metal transformations associated with novel bacteria and archaea in deep terrestrial subsurface sediments.</title>
        <authorList>
            <person name="Hernsdorf A.W."/>
            <person name="Amano Y."/>
            <person name="Miyakawa K."/>
            <person name="Ise K."/>
            <person name="Suzuki Y."/>
            <person name="Anantharaman K."/>
            <person name="Probst A."/>
            <person name="Burstein D."/>
            <person name="Thomas B.C."/>
            <person name="Banfield J.F."/>
        </authorList>
    </citation>
    <scope>NUCLEOTIDE SEQUENCE [LARGE SCALE GENOMIC DNA]</scope>
    <source>
        <strain evidence="2">HGW-Wallbacteria-1</strain>
    </source>
</reference>
<gene>
    <name evidence="2" type="ORF">CVV64_17620</name>
</gene>
<comment type="caution">
    <text evidence="2">The sequence shown here is derived from an EMBL/GenBank/DDBJ whole genome shotgun (WGS) entry which is preliminary data.</text>
</comment>
<keyword evidence="1" id="KW-0812">Transmembrane</keyword>
<accession>A0A2N1PK63</accession>
<evidence type="ECO:0000256" key="1">
    <source>
        <dbReference type="SAM" id="Phobius"/>
    </source>
</evidence>
<evidence type="ECO:0000313" key="2">
    <source>
        <dbReference type="EMBL" id="PKK88738.1"/>
    </source>
</evidence>
<dbReference type="Proteomes" id="UP000233256">
    <property type="component" value="Unassembled WGS sequence"/>
</dbReference>
<protein>
    <recommendedName>
        <fullName evidence="4">ZU5 domain-containing protein</fullName>
    </recommendedName>
</protein>
<feature type="transmembrane region" description="Helical" evidence="1">
    <location>
        <begin position="12"/>
        <end position="28"/>
    </location>
</feature>
<name>A0A2N1PK63_9BACT</name>
<organism evidence="2 3">
    <name type="scientific">Candidatus Wallbacteria bacterium HGW-Wallbacteria-1</name>
    <dbReference type="NCBI Taxonomy" id="2013854"/>
    <lineage>
        <taxon>Bacteria</taxon>
        <taxon>Candidatus Walliibacteriota</taxon>
    </lineage>
</organism>